<dbReference type="Pfam" id="PF10391">
    <property type="entry name" value="DNA_pol_lambd_f"/>
    <property type="match status" value="1"/>
</dbReference>
<evidence type="ECO:0000259" key="1">
    <source>
        <dbReference type="Pfam" id="PF10391"/>
    </source>
</evidence>
<evidence type="ECO:0000313" key="3">
    <source>
        <dbReference type="Proteomes" id="UP001153365"/>
    </source>
</evidence>
<feature type="domain" description="DNA polymerase lambda fingers" evidence="1">
    <location>
        <begin position="30"/>
        <end position="79"/>
    </location>
</feature>
<accession>A0AAV0AEM3</accession>
<proteinExistence type="predicted"/>
<dbReference type="InterPro" id="IPR018944">
    <property type="entry name" value="DNA_pol_lambd_fingers_domain"/>
</dbReference>
<dbReference type="GO" id="GO:0003677">
    <property type="term" value="F:DNA binding"/>
    <property type="evidence" value="ECO:0007669"/>
    <property type="project" value="InterPro"/>
</dbReference>
<reference evidence="2" key="1">
    <citation type="submission" date="2022-06" db="EMBL/GenBank/DDBJ databases">
        <authorList>
            <consortium name="SYNGENTA / RWTH Aachen University"/>
        </authorList>
    </citation>
    <scope>NUCLEOTIDE SEQUENCE</scope>
</reference>
<name>A0AAV0AEM3_PHAPC</name>
<comment type="caution">
    <text evidence="2">The sequence shown here is derived from an EMBL/GenBank/DDBJ whole genome shotgun (WGS) entry which is preliminary data.</text>
</comment>
<feature type="non-terminal residue" evidence="2">
    <location>
        <position position="1"/>
    </location>
</feature>
<gene>
    <name evidence="2" type="ORF">PPACK8108_LOCUS103</name>
</gene>
<sequence>KRTVQKIIEIAQTGNHRRLELISKENKAQNLFMGIYRVGKAFAVKWHRLGLRSLRYVKYLKGDIMCSEPQRIGLKNYDNL</sequence>
<dbReference type="Gene3D" id="1.10.150.20">
    <property type="entry name" value="5' to 3' exonuclease, C-terminal subdomain"/>
    <property type="match status" value="1"/>
</dbReference>
<dbReference type="SUPFAM" id="SSF81585">
    <property type="entry name" value="PsbU/PolX domain-like"/>
    <property type="match status" value="1"/>
</dbReference>
<keyword evidence="3" id="KW-1185">Reference proteome</keyword>
<dbReference type="AlphaFoldDB" id="A0AAV0AEM3"/>
<dbReference type="EMBL" id="CALTRL010000007">
    <property type="protein sequence ID" value="CAH7665816.1"/>
    <property type="molecule type" value="Genomic_DNA"/>
</dbReference>
<dbReference type="GO" id="GO:0034061">
    <property type="term" value="F:DNA polymerase activity"/>
    <property type="evidence" value="ECO:0007669"/>
    <property type="project" value="InterPro"/>
</dbReference>
<protein>
    <recommendedName>
        <fullName evidence="1">DNA polymerase lambda fingers domain-containing protein</fullName>
    </recommendedName>
</protein>
<evidence type="ECO:0000313" key="2">
    <source>
        <dbReference type="EMBL" id="CAH7665816.1"/>
    </source>
</evidence>
<organism evidence="2 3">
    <name type="scientific">Phakopsora pachyrhizi</name>
    <name type="common">Asian soybean rust disease fungus</name>
    <dbReference type="NCBI Taxonomy" id="170000"/>
    <lineage>
        <taxon>Eukaryota</taxon>
        <taxon>Fungi</taxon>
        <taxon>Dikarya</taxon>
        <taxon>Basidiomycota</taxon>
        <taxon>Pucciniomycotina</taxon>
        <taxon>Pucciniomycetes</taxon>
        <taxon>Pucciniales</taxon>
        <taxon>Phakopsoraceae</taxon>
        <taxon>Phakopsora</taxon>
    </lineage>
</organism>
<dbReference type="Proteomes" id="UP001153365">
    <property type="component" value="Unassembled WGS sequence"/>
</dbReference>